<evidence type="ECO:0000256" key="1">
    <source>
        <dbReference type="SAM" id="Phobius"/>
    </source>
</evidence>
<organism evidence="3 4">
    <name type="scientific">Methanospirillum lacunae</name>
    <dbReference type="NCBI Taxonomy" id="668570"/>
    <lineage>
        <taxon>Archaea</taxon>
        <taxon>Methanobacteriati</taxon>
        <taxon>Methanobacteriota</taxon>
        <taxon>Stenosarchaea group</taxon>
        <taxon>Methanomicrobia</taxon>
        <taxon>Methanomicrobiales</taxon>
        <taxon>Methanospirillaceae</taxon>
        <taxon>Methanospirillum</taxon>
    </lineage>
</organism>
<gene>
    <name evidence="3" type="ORF">DK846_07565</name>
</gene>
<evidence type="ECO:0000313" key="3">
    <source>
        <dbReference type="EMBL" id="PWR72798.1"/>
    </source>
</evidence>
<comment type="caution">
    <text evidence="3">The sequence shown here is derived from an EMBL/GenBank/DDBJ whole genome shotgun (WGS) entry which is preliminary data.</text>
</comment>
<sequence length="252" mass="28108">MTETPVHTRYVELDAARGIAISMMVIFHLVFDLSFFSLYPVETSHGFWRLFGYTTAALFVSIAGVAVTLRAERAATPVTKSTPVIPFIRRGVFLIGVGFLVTLGTFVFLRGEGYVLFGILQLIGTSTILAPLFFRFGRKAAIPGVIIILTGWVITLPTGPIWLLWTGVHPADYISVDYTPLIPWFGVFLIGMAAGFWLYPLGRRSFRVPSWADRMLYIPSLPGKHSLIIYLVHQPILLFILTVVYGKIPGLW</sequence>
<keyword evidence="1" id="KW-0812">Transmembrane</keyword>
<feature type="transmembrane region" description="Helical" evidence="1">
    <location>
        <begin position="115"/>
        <end position="134"/>
    </location>
</feature>
<feature type="transmembrane region" description="Helical" evidence="1">
    <location>
        <begin position="19"/>
        <end position="39"/>
    </location>
</feature>
<accession>A0A2V2N8G1</accession>
<dbReference type="InterPro" id="IPR012429">
    <property type="entry name" value="HGSNAT_cat"/>
</dbReference>
<dbReference type="RefSeq" id="WP_109968310.1">
    <property type="nucleotide sequence ID" value="NZ_CP176093.1"/>
</dbReference>
<feature type="transmembrane region" description="Helical" evidence="1">
    <location>
        <begin position="227"/>
        <end position="248"/>
    </location>
</feature>
<name>A0A2V2N8G1_9EURY</name>
<evidence type="ECO:0000259" key="2">
    <source>
        <dbReference type="Pfam" id="PF07786"/>
    </source>
</evidence>
<keyword evidence="1" id="KW-1133">Transmembrane helix</keyword>
<feature type="transmembrane region" description="Helical" evidence="1">
    <location>
        <begin position="141"/>
        <end position="165"/>
    </location>
</feature>
<keyword evidence="4" id="KW-1185">Reference proteome</keyword>
<feature type="transmembrane region" description="Helical" evidence="1">
    <location>
        <begin position="51"/>
        <end position="71"/>
    </location>
</feature>
<dbReference type="AlphaFoldDB" id="A0A2V2N8G1"/>
<protein>
    <recommendedName>
        <fullName evidence="2">Heparan-alpha-glucosaminide N-acetyltransferase catalytic domain-containing protein</fullName>
    </recommendedName>
</protein>
<reference evidence="3 4" key="1">
    <citation type="submission" date="2018-05" db="EMBL/GenBank/DDBJ databases">
        <title>Draft genome of Methanospirillum lacunae Ki8-1.</title>
        <authorList>
            <person name="Dueholm M.S."/>
            <person name="Nielsen P.H."/>
            <person name="Bakmann L.F."/>
            <person name="Otzen D.E."/>
        </authorList>
    </citation>
    <scope>NUCLEOTIDE SEQUENCE [LARGE SCALE GENOMIC DNA]</scope>
    <source>
        <strain evidence="3 4">Ki8-1</strain>
    </source>
</reference>
<feature type="domain" description="Heparan-alpha-glucosaminide N-acetyltransferase catalytic" evidence="2">
    <location>
        <begin position="9"/>
        <end position="235"/>
    </location>
</feature>
<feature type="transmembrane region" description="Helical" evidence="1">
    <location>
        <begin position="92"/>
        <end position="109"/>
    </location>
</feature>
<keyword evidence="1" id="KW-0472">Membrane</keyword>
<dbReference type="EMBL" id="QGMY01000006">
    <property type="protein sequence ID" value="PWR72798.1"/>
    <property type="molecule type" value="Genomic_DNA"/>
</dbReference>
<dbReference type="Pfam" id="PF07786">
    <property type="entry name" value="HGSNAT_cat"/>
    <property type="match status" value="1"/>
</dbReference>
<dbReference type="GeneID" id="97548497"/>
<feature type="transmembrane region" description="Helical" evidence="1">
    <location>
        <begin position="181"/>
        <end position="199"/>
    </location>
</feature>
<evidence type="ECO:0000313" key="4">
    <source>
        <dbReference type="Proteomes" id="UP000245657"/>
    </source>
</evidence>
<dbReference type="OrthoDB" id="51594at2157"/>
<dbReference type="Proteomes" id="UP000245657">
    <property type="component" value="Unassembled WGS sequence"/>
</dbReference>
<proteinExistence type="predicted"/>